<feature type="domain" description="ABC-2 type transporter transmembrane" evidence="7">
    <location>
        <begin position="60"/>
        <end position="195"/>
    </location>
</feature>
<evidence type="ECO:0000256" key="4">
    <source>
        <dbReference type="ARBA" id="ARBA00022989"/>
    </source>
</evidence>
<evidence type="ECO:0000256" key="1">
    <source>
        <dbReference type="ARBA" id="ARBA00004141"/>
    </source>
</evidence>
<gene>
    <name evidence="8" type="ORF">AARAC_001036</name>
</gene>
<comment type="caution">
    <text evidence="8">The sequence shown here is derived from an EMBL/GenBank/DDBJ whole genome shotgun (WGS) entry which is preliminary data.</text>
</comment>
<organism evidence="8 9">
    <name type="scientific">Aspergillus arachidicola</name>
    <dbReference type="NCBI Taxonomy" id="656916"/>
    <lineage>
        <taxon>Eukaryota</taxon>
        <taxon>Fungi</taxon>
        <taxon>Dikarya</taxon>
        <taxon>Ascomycota</taxon>
        <taxon>Pezizomycotina</taxon>
        <taxon>Eurotiomycetes</taxon>
        <taxon>Eurotiomycetidae</taxon>
        <taxon>Eurotiales</taxon>
        <taxon>Aspergillaceae</taxon>
        <taxon>Aspergillus</taxon>
        <taxon>Aspergillus subgen. Circumdati</taxon>
    </lineage>
</organism>
<feature type="transmembrane region" description="Helical" evidence="6">
    <location>
        <begin position="129"/>
        <end position="149"/>
    </location>
</feature>
<evidence type="ECO:0000256" key="6">
    <source>
        <dbReference type="SAM" id="Phobius"/>
    </source>
</evidence>
<dbReference type="InterPro" id="IPR013525">
    <property type="entry name" value="ABC2_TM"/>
</dbReference>
<accession>A0A2G7G707</accession>
<dbReference type="Proteomes" id="UP000231358">
    <property type="component" value="Unassembled WGS sequence"/>
</dbReference>
<dbReference type="GO" id="GO:0016020">
    <property type="term" value="C:membrane"/>
    <property type="evidence" value="ECO:0007669"/>
    <property type="project" value="UniProtKB-SubCell"/>
</dbReference>
<dbReference type="InterPro" id="IPR050352">
    <property type="entry name" value="ABCG_transporters"/>
</dbReference>
<evidence type="ECO:0000256" key="2">
    <source>
        <dbReference type="ARBA" id="ARBA00022448"/>
    </source>
</evidence>
<keyword evidence="9" id="KW-1185">Reference proteome</keyword>
<dbReference type="PANTHER" id="PTHR48041">
    <property type="entry name" value="ABC TRANSPORTER G FAMILY MEMBER 28"/>
    <property type="match status" value="1"/>
</dbReference>
<evidence type="ECO:0000313" key="8">
    <source>
        <dbReference type="EMBL" id="PIG88604.1"/>
    </source>
</evidence>
<reference evidence="8 9" key="1">
    <citation type="submission" date="2017-05" db="EMBL/GenBank/DDBJ databases">
        <title>Genome sequence for an aflatoxigenic pathogen of Argentinian peanut, Aspergillus arachidicola.</title>
        <authorList>
            <person name="Moore G."/>
            <person name="Beltz S.B."/>
            <person name="Mack B.M."/>
        </authorList>
    </citation>
    <scope>NUCLEOTIDE SEQUENCE [LARGE SCALE GENOMIC DNA]</scope>
    <source>
        <strain evidence="8 9">CBS 117610</strain>
    </source>
</reference>
<keyword evidence="5 6" id="KW-0472">Membrane</keyword>
<dbReference type="Pfam" id="PF01061">
    <property type="entry name" value="ABC2_membrane"/>
    <property type="match status" value="1"/>
</dbReference>
<dbReference type="PANTHER" id="PTHR48041:SF119">
    <property type="entry name" value="ROA1P"/>
    <property type="match status" value="1"/>
</dbReference>
<feature type="transmembrane region" description="Helical" evidence="6">
    <location>
        <begin position="161"/>
        <end position="181"/>
    </location>
</feature>
<dbReference type="GO" id="GO:0140359">
    <property type="term" value="F:ABC-type transporter activity"/>
    <property type="evidence" value="ECO:0007669"/>
    <property type="project" value="InterPro"/>
</dbReference>
<evidence type="ECO:0000259" key="7">
    <source>
        <dbReference type="Pfam" id="PF01061"/>
    </source>
</evidence>
<dbReference type="AlphaFoldDB" id="A0A2G7G707"/>
<proteinExistence type="predicted"/>
<comment type="subcellular location">
    <subcellularLocation>
        <location evidence="1">Membrane</location>
        <topology evidence="1">Multi-pass membrane protein</topology>
    </subcellularLocation>
</comment>
<evidence type="ECO:0000256" key="5">
    <source>
        <dbReference type="ARBA" id="ARBA00023136"/>
    </source>
</evidence>
<evidence type="ECO:0000256" key="3">
    <source>
        <dbReference type="ARBA" id="ARBA00022692"/>
    </source>
</evidence>
<name>A0A2G7G707_9EURO</name>
<protein>
    <recommendedName>
        <fullName evidence="7">ABC-2 type transporter transmembrane domain-containing protein</fullName>
    </recommendedName>
</protein>
<dbReference type="EMBL" id="NEXV01000098">
    <property type="protein sequence ID" value="PIG88604.1"/>
    <property type="molecule type" value="Genomic_DNA"/>
</dbReference>
<keyword evidence="2" id="KW-0813">Transport</keyword>
<keyword evidence="3 6" id="KW-0812">Transmembrane</keyword>
<sequence length="257" mass="28472">MTLGPQSSRRSVVIQNTELLPLNSTPHTPGVDIQLARLALPGPPTFDTHIRANCNLNIGLLQSITVHPGERDTFKYERKDGCMTATCFLVQYTRLDLPTEIFTALVSGAIFTFGPPIKRTFTMFLVSSFNIFAILNCGESLGIILLSFFDNIGISATLAPIVLYVNWLFAGLLSTSLPRVLQIVSYILPSKYAMANVVPYAMDGLEFTCSEEQQQSTQCTIRNGKDVLDFYNFENNSGLNIMGLAVCVVVYRALRIW</sequence>
<evidence type="ECO:0000313" key="9">
    <source>
        <dbReference type="Proteomes" id="UP000231358"/>
    </source>
</evidence>
<keyword evidence="4 6" id="KW-1133">Transmembrane helix</keyword>
<dbReference type="STRING" id="656916.A0A2G7G707"/>